<evidence type="ECO:0000256" key="1">
    <source>
        <dbReference type="SAM" id="Phobius"/>
    </source>
</evidence>
<gene>
    <name evidence="2" type="ORF">RBH19_10575</name>
</gene>
<dbReference type="EMBL" id="JAVDDT010000007">
    <property type="protein sequence ID" value="MDQ2070325.1"/>
    <property type="molecule type" value="Genomic_DNA"/>
</dbReference>
<comment type="caution">
    <text evidence="2">The sequence shown here is derived from an EMBL/GenBank/DDBJ whole genome shotgun (WGS) entry which is preliminary data.</text>
</comment>
<evidence type="ECO:0000313" key="2">
    <source>
        <dbReference type="EMBL" id="MDQ2070325.1"/>
    </source>
</evidence>
<organism evidence="2 3">
    <name type="scientific">Natronospira bacteriovora</name>
    <dbReference type="NCBI Taxonomy" id="3069753"/>
    <lineage>
        <taxon>Bacteria</taxon>
        <taxon>Pseudomonadati</taxon>
        <taxon>Pseudomonadota</taxon>
        <taxon>Gammaproteobacteria</taxon>
        <taxon>Natronospirales</taxon>
        <taxon>Natronospiraceae</taxon>
        <taxon>Natronospira</taxon>
    </lineage>
</organism>
<sequence length="91" mass="10493">MNLIFITILMGAFLSIRMARISMPTFQTPYLYTLEFFLLIKLFRDVIEPLLGLSTLSAGTPPHWDLVAVLALFLWLSSMRWMLQRARAEAT</sequence>
<evidence type="ECO:0000313" key="3">
    <source>
        <dbReference type="Proteomes" id="UP001239019"/>
    </source>
</evidence>
<accession>A0ABU0W8G5</accession>
<name>A0ABU0W8G5_9GAMM</name>
<keyword evidence="3" id="KW-1185">Reference proteome</keyword>
<keyword evidence="1" id="KW-1133">Transmembrane helix</keyword>
<dbReference type="Proteomes" id="UP001239019">
    <property type="component" value="Unassembled WGS sequence"/>
</dbReference>
<keyword evidence="1" id="KW-0472">Membrane</keyword>
<keyword evidence="1" id="KW-0812">Transmembrane</keyword>
<feature type="transmembrane region" description="Helical" evidence="1">
    <location>
        <begin position="63"/>
        <end position="83"/>
    </location>
</feature>
<evidence type="ECO:0008006" key="4">
    <source>
        <dbReference type="Google" id="ProtNLM"/>
    </source>
</evidence>
<proteinExistence type="predicted"/>
<dbReference type="RefSeq" id="WP_306728825.1">
    <property type="nucleotide sequence ID" value="NZ_JAVDDT010000007.1"/>
</dbReference>
<reference evidence="2 3" key="1">
    <citation type="submission" date="2023-08" db="EMBL/GenBank/DDBJ databases">
        <title>Whole-genome sequencing of halo(alkali)philic microorganisms from hypersaline lakes.</title>
        <authorList>
            <person name="Sorokin D.Y."/>
            <person name="Abbas B."/>
            <person name="Merkel A.Y."/>
        </authorList>
    </citation>
    <scope>NUCLEOTIDE SEQUENCE [LARGE SCALE GENOMIC DNA]</scope>
    <source>
        <strain evidence="2 3">AB-CW4</strain>
    </source>
</reference>
<protein>
    <recommendedName>
        <fullName evidence="4">YggT family protein</fullName>
    </recommendedName>
</protein>